<dbReference type="Gene3D" id="3.40.50.1820">
    <property type="entry name" value="alpha/beta hydrolase"/>
    <property type="match status" value="1"/>
</dbReference>
<dbReference type="PRINTS" id="PR00111">
    <property type="entry name" value="ABHYDROLASE"/>
</dbReference>
<gene>
    <name evidence="3" type="ORF">GCM10022235_74990</name>
</gene>
<feature type="transmembrane region" description="Helical" evidence="1">
    <location>
        <begin position="97"/>
        <end position="119"/>
    </location>
</feature>
<dbReference type="GO" id="GO:0016787">
    <property type="term" value="F:hydrolase activity"/>
    <property type="evidence" value="ECO:0007669"/>
    <property type="project" value="UniProtKB-KW"/>
</dbReference>
<keyword evidence="1" id="KW-0812">Transmembrane</keyword>
<dbReference type="EMBL" id="BAABAA010000016">
    <property type="protein sequence ID" value="GAA3592710.1"/>
    <property type="molecule type" value="Genomic_DNA"/>
</dbReference>
<name>A0ABP6YW11_9ACTN</name>
<evidence type="ECO:0000313" key="4">
    <source>
        <dbReference type="Proteomes" id="UP001501222"/>
    </source>
</evidence>
<evidence type="ECO:0000313" key="3">
    <source>
        <dbReference type="EMBL" id="GAA3592710.1"/>
    </source>
</evidence>
<feature type="domain" description="AB hydrolase-1" evidence="2">
    <location>
        <begin position="37"/>
        <end position="291"/>
    </location>
</feature>
<comment type="caution">
    <text evidence="3">The sequence shown here is derived from an EMBL/GenBank/DDBJ whole genome shotgun (WGS) entry which is preliminary data.</text>
</comment>
<dbReference type="Pfam" id="PF12697">
    <property type="entry name" value="Abhydrolase_6"/>
    <property type="match status" value="1"/>
</dbReference>
<sequence length="310" mass="32777">MTGGRGISRWGGASRFVDLDGPVHYVDFGGKPTGPVMVLVHGLGGSHLNWALLAPLLAADARVLAVDLLGFGLSHPQGRSTTVQANARMLDRFVQEVIGGPMILVGNSMGGMVSILQAVRHPGTVVGLVLIDPALPPAVGARPELAITAAFAGFAVPVLGRWALARERRQRSPRQQVHRLLQLCCVDPSAVPEELVAASAELLEQRSRVRGLDAAFLTAARSLLALGARRSATWATIDAIRVPVLHLHGAQDRLVPAAIAAYAAQRHPEWTVEVIPGVGHVPQLEVPGPTAGRILTWLAGTAYPEGDTHR</sequence>
<dbReference type="InterPro" id="IPR029058">
    <property type="entry name" value="AB_hydrolase_fold"/>
</dbReference>
<keyword evidence="1" id="KW-0472">Membrane</keyword>
<protein>
    <submittedName>
        <fullName evidence="3">Alpha/beta fold hydrolase</fullName>
    </submittedName>
</protein>
<dbReference type="InterPro" id="IPR000073">
    <property type="entry name" value="AB_hydrolase_1"/>
</dbReference>
<accession>A0ABP6YW11</accession>
<keyword evidence="3" id="KW-0378">Hydrolase</keyword>
<keyword evidence="4" id="KW-1185">Reference proteome</keyword>
<evidence type="ECO:0000259" key="2">
    <source>
        <dbReference type="Pfam" id="PF12697"/>
    </source>
</evidence>
<dbReference type="SUPFAM" id="SSF53474">
    <property type="entry name" value="alpha/beta-Hydrolases"/>
    <property type="match status" value="1"/>
</dbReference>
<dbReference type="Proteomes" id="UP001501222">
    <property type="component" value="Unassembled WGS sequence"/>
</dbReference>
<dbReference type="RefSeq" id="WP_344848824.1">
    <property type="nucleotide sequence ID" value="NZ_BAABAA010000016.1"/>
</dbReference>
<reference evidence="4" key="1">
    <citation type="journal article" date="2019" name="Int. J. Syst. Evol. Microbiol.">
        <title>The Global Catalogue of Microorganisms (GCM) 10K type strain sequencing project: providing services to taxonomists for standard genome sequencing and annotation.</title>
        <authorList>
            <consortium name="The Broad Institute Genomics Platform"/>
            <consortium name="The Broad Institute Genome Sequencing Center for Infectious Disease"/>
            <person name="Wu L."/>
            <person name="Ma J."/>
        </authorList>
    </citation>
    <scope>NUCLEOTIDE SEQUENCE [LARGE SCALE GENOMIC DNA]</scope>
    <source>
        <strain evidence="4">JCM 16928</strain>
    </source>
</reference>
<feature type="transmembrane region" description="Helical" evidence="1">
    <location>
        <begin position="145"/>
        <end position="164"/>
    </location>
</feature>
<proteinExistence type="predicted"/>
<keyword evidence="1" id="KW-1133">Transmembrane helix</keyword>
<dbReference type="PANTHER" id="PTHR46438:SF11">
    <property type="entry name" value="LIPASE-RELATED"/>
    <property type="match status" value="1"/>
</dbReference>
<evidence type="ECO:0000256" key="1">
    <source>
        <dbReference type="SAM" id="Phobius"/>
    </source>
</evidence>
<dbReference type="PANTHER" id="PTHR46438">
    <property type="entry name" value="ALPHA/BETA-HYDROLASES SUPERFAMILY PROTEIN"/>
    <property type="match status" value="1"/>
</dbReference>
<organism evidence="3 4">
    <name type="scientific">Kribbella ginsengisoli</name>
    <dbReference type="NCBI Taxonomy" id="363865"/>
    <lineage>
        <taxon>Bacteria</taxon>
        <taxon>Bacillati</taxon>
        <taxon>Actinomycetota</taxon>
        <taxon>Actinomycetes</taxon>
        <taxon>Propionibacteriales</taxon>
        <taxon>Kribbellaceae</taxon>
        <taxon>Kribbella</taxon>
    </lineage>
</organism>